<dbReference type="PANTHER" id="PTHR35889:SF3">
    <property type="entry name" value="F-BOX DOMAIN-CONTAINING PROTEIN"/>
    <property type="match status" value="1"/>
</dbReference>
<dbReference type="Pfam" id="PF07635">
    <property type="entry name" value="PSCyt1"/>
    <property type="match status" value="1"/>
</dbReference>
<evidence type="ECO:0000259" key="1">
    <source>
        <dbReference type="Pfam" id="PF07635"/>
    </source>
</evidence>
<dbReference type="AlphaFoldDB" id="A0A6M1S592"/>
<protein>
    <recommendedName>
        <fullName evidence="1">Cytochrome C Planctomycete-type domain-containing protein</fullName>
    </recommendedName>
</protein>
<name>A0A6M1S592_9BACT</name>
<dbReference type="GO" id="GO:0020037">
    <property type="term" value="F:heme binding"/>
    <property type="evidence" value="ECO:0007669"/>
    <property type="project" value="InterPro"/>
</dbReference>
<gene>
    <name evidence="2" type="ORF">G4L39_13665</name>
</gene>
<evidence type="ECO:0000313" key="2">
    <source>
        <dbReference type="EMBL" id="NGO40430.1"/>
    </source>
</evidence>
<dbReference type="InterPro" id="IPR036909">
    <property type="entry name" value="Cyt_c-like_dom_sf"/>
</dbReference>
<sequence>MKSSKALTWLVASATVLTAPGPGTLGAAEEIDVTKLPPPADRKEVTYEKDIRPIFEKHCFKCHGEEKPKAGLRLDSREAALKGSREGKVIRVGESARSPLVHSVARLGDEDHWMPPPGKGEPLTPEQIGLIRAWIDQGAR</sequence>
<dbReference type="Gene3D" id="1.10.760.10">
    <property type="entry name" value="Cytochrome c-like domain"/>
    <property type="match status" value="1"/>
</dbReference>
<keyword evidence="3" id="KW-1185">Reference proteome</keyword>
<accession>A0A6M1S592</accession>
<dbReference type="PANTHER" id="PTHR35889">
    <property type="entry name" value="CYCLOINULO-OLIGOSACCHARIDE FRUCTANOTRANSFERASE-RELATED"/>
    <property type="match status" value="1"/>
</dbReference>
<dbReference type="EMBL" id="JAAKYA010000092">
    <property type="protein sequence ID" value="NGO40430.1"/>
    <property type="molecule type" value="Genomic_DNA"/>
</dbReference>
<feature type="domain" description="Cytochrome C Planctomycete-type" evidence="1">
    <location>
        <begin position="59"/>
        <end position="118"/>
    </location>
</feature>
<dbReference type="RefSeq" id="WP_165109024.1">
    <property type="nucleotide sequence ID" value="NZ_JAAKYA010000092.1"/>
</dbReference>
<dbReference type="Proteomes" id="UP000477311">
    <property type="component" value="Unassembled WGS sequence"/>
</dbReference>
<organism evidence="2 3">
    <name type="scientific">Limisphaera ngatamarikiensis</name>
    <dbReference type="NCBI Taxonomy" id="1324935"/>
    <lineage>
        <taxon>Bacteria</taxon>
        <taxon>Pseudomonadati</taxon>
        <taxon>Verrucomicrobiota</taxon>
        <taxon>Verrucomicrobiia</taxon>
        <taxon>Limisphaerales</taxon>
        <taxon>Limisphaeraceae</taxon>
        <taxon>Limisphaera</taxon>
    </lineage>
</organism>
<dbReference type="GO" id="GO:0009055">
    <property type="term" value="F:electron transfer activity"/>
    <property type="evidence" value="ECO:0007669"/>
    <property type="project" value="InterPro"/>
</dbReference>
<evidence type="ECO:0000313" key="3">
    <source>
        <dbReference type="Proteomes" id="UP000477311"/>
    </source>
</evidence>
<dbReference type="InterPro" id="IPR011429">
    <property type="entry name" value="Cyt_c_Planctomycete-type"/>
</dbReference>
<comment type="caution">
    <text evidence="2">The sequence shown here is derived from an EMBL/GenBank/DDBJ whole genome shotgun (WGS) entry which is preliminary data.</text>
</comment>
<proteinExistence type="predicted"/>
<reference evidence="2 3" key="1">
    <citation type="submission" date="2020-02" db="EMBL/GenBank/DDBJ databases">
        <title>Draft genome sequence of Limisphaera ngatamarikiensis NGM72.4T, a thermophilic Verrucomicrobia grouped in subdivision 3.</title>
        <authorList>
            <person name="Carere C.R."/>
            <person name="Steen J."/>
            <person name="Hugenholtz P."/>
            <person name="Stott M.B."/>
        </authorList>
    </citation>
    <scope>NUCLEOTIDE SEQUENCE [LARGE SCALE GENOMIC DNA]</scope>
    <source>
        <strain evidence="2 3">NGM72.4</strain>
    </source>
</reference>
<dbReference type="SUPFAM" id="SSF46626">
    <property type="entry name" value="Cytochrome c"/>
    <property type="match status" value="1"/>
</dbReference>